<feature type="domain" description="HTH araC/xylS-type" evidence="4">
    <location>
        <begin position="204"/>
        <end position="302"/>
    </location>
</feature>
<gene>
    <name evidence="5" type="ORF">C7419_103500</name>
</gene>
<evidence type="ECO:0000256" key="3">
    <source>
        <dbReference type="ARBA" id="ARBA00023163"/>
    </source>
</evidence>
<organism evidence="5 6">
    <name type="scientific">Cupriavidus plantarum</name>
    <dbReference type="NCBI Taxonomy" id="942865"/>
    <lineage>
        <taxon>Bacteria</taxon>
        <taxon>Pseudomonadati</taxon>
        <taxon>Pseudomonadota</taxon>
        <taxon>Betaproteobacteria</taxon>
        <taxon>Burkholderiales</taxon>
        <taxon>Burkholderiaceae</taxon>
        <taxon>Cupriavidus</taxon>
    </lineage>
</organism>
<dbReference type="Gene3D" id="1.10.10.60">
    <property type="entry name" value="Homeodomain-like"/>
    <property type="match status" value="2"/>
</dbReference>
<keyword evidence="3" id="KW-0804">Transcription</keyword>
<dbReference type="PANTHER" id="PTHR46796">
    <property type="entry name" value="HTH-TYPE TRANSCRIPTIONAL ACTIVATOR RHAS-RELATED"/>
    <property type="match status" value="1"/>
</dbReference>
<proteinExistence type="predicted"/>
<dbReference type="AlphaFoldDB" id="A0A316ENX3"/>
<dbReference type="InterPro" id="IPR018062">
    <property type="entry name" value="HTH_AraC-typ_CS"/>
</dbReference>
<dbReference type="InterPro" id="IPR032783">
    <property type="entry name" value="AraC_lig"/>
</dbReference>
<dbReference type="Pfam" id="PF12833">
    <property type="entry name" value="HTH_18"/>
    <property type="match status" value="1"/>
</dbReference>
<comment type="caution">
    <text evidence="5">The sequence shown here is derived from an EMBL/GenBank/DDBJ whole genome shotgun (WGS) entry which is preliminary data.</text>
</comment>
<dbReference type="GO" id="GO:0043565">
    <property type="term" value="F:sequence-specific DNA binding"/>
    <property type="evidence" value="ECO:0007669"/>
    <property type="project" value="InterPro"/>
</dbReference>
<keyword evidence="6" id="KW-1185">Reference proteome</keyword>
<evidence type="ECO:0000256" key="2">
    <source>
        <dbReference type="ARBA" id="ARBA00023125"/>
    </source>
</evidence>
<dbReference type="EMBL" id="QGGT01000003">
    <property type="protein sequence ID" value="PWK34181.1"/>
    <property type="molecule type" value="Genomic_DNA"/>
</dbReference>
<dbReference type="InterPro" id="IPR009057">
    <property type="entry name" value="Homeodomain-like_sf"/>
</dbReference>
<evidence type="ECO:0000256" key="1">
    <source>
        <dbReference type="ARBA" id="ARBA00023015"/>
    </source>
</evidence>
<dbReference type="RefSeq" id="WP_109584230.1">
    <property type="nucleotide sequence ID" value="NZ_QGGT01000003.1"/>
</dbReference>
<keyword evidence="2" id="KW-0238">DNA-binding</keyword>
<evidence type="ECO:0000313" key="6">
    <source>
        <dbReference type="Proteomes" id="UP000245754"/>
    </source>
</evidence>
<dbReference type="GO" id="GO:0003700">
    <property type="term" value="F:DNA-binding transcription factor activity"/>
    <property type="evidence" value="ECO:0007669"/>
    <property type="project" value="InterPro"/>
</dbReference>
<name>A0A316ENX3_9BURK</name>
<dbReference type="InterPro" id="IPR018060">
    <property type="entry name" value="HTH_AraC"/>
</dbReference>
<dbReference type="SUPFAM" id="SSF46689">
    <property type="entry name" value="Homeodomain-like"/>
    <property type="match status" value="2"/>
</dbReference>
<evidence type="ECO:0000259" key="4">
    <source>
        <dbReference type="PROSITE" id="PS01124"/>
    </source>
</evidence>
<reference evidence="5 6" key="1">
    <citation type="submission" date="2018-05" db="EMBL/GenBank/DDBJ databases">
        <title>Genomic Encyclopedia of Type Strains, Phase IV (KMG-V): Genome sequencing to study the core and pangenomes of soil and plant-associated prokaryotes.</title>
        <authorList>
            <person name="Whitman W."/>
        </authorList>
    </citation>
    <scope>NUCLEOTIDE SEQUENCE [LARGE SCALE GENOMIC DNA]</scope>
    <source>
        <strain evidence="5 6">SLV-132</strain>
    </source>
</reference>
<dbReference type="PANTHER" id="PTHR46796:SF13">
    <property type="entry name" value="HTH-TYPE TRANSCRIPTIONAL ACTIVATOR RHAS"/>
    <property type="match status" value="1"/>
</dbReference>
<dbReference type="InterPro" id="IPR050204">
    <property type="entry name" value="AraC_XylS_family_regulators"/>
</dbReference>
<dbReference type="Pfam" id="PF12852">
    <property type="entry name" value="Cupin_6"/>
    <property type="match status" value="1"/>
</dbReference>
<dbReference type="PROSITE" id="PS01124">
    <property type="entry name" value="HTH_ARAC_FAMILY_2"/>
    <property type="match status" value="1"/>
</dbReference>
<accession>A0A316ENX3</accession>
<protein>
    <submittedName>
        <fullName evidence="5">AraC family transcriptional regulator</fullName>
    </submittedName>
</protein>
<keyword evidence="1" id="KW-0805">Transcription regulation</keyword>
<dbReference type="SMART" id="SM00342">
    <property type="entry name" value="HTH_ARAC"/>
    <property type="match status" value="1"/>
</dbReference>
<sequence>MADPLAEIVALLRPSTPFSKLVVASAPWAVRRTETGRPFYFVVLEGGCHLAIDGPTSSHMLTLREGDFVLIPTARNFATSSLDRQPPTADEAVTTVITPMPGGARVGDPDGAVDARMLVGNCVFGSADSALLVSLLPQWVHVRGERRLSTLVQLVSDEARADRPARDIVLARLLEVLLIEALRSTASMAASPGLVRGLADPQLARALRGMHERPADSWTVAQLAREASMSRSSFFNRFSDAIGVAPMEYLLTWRMAIASQLLRERALPIAEIAARVGYGSVSAFGVAFTRHVGVPPGRYARDHSAAMPLADAPTAIDLTAPA</sequence>
<evidence type="ECO:0000313" key="5">
    <source>
        <dbReference type="EMBL" id="PWK34181.1"/>
    </source>
</evidence>
<dbReference type="Proteomes" id="UP000245754">
    <property type="component" value="Unassembled WGS sequence"/>
</dbReference>
<dbReference type="PROSITE" id="PS00041">
    <property type="entry name" value="HTH_ARAC_FAMILY_1"/>
    <property type="match status" value="1"/>
</dbReference>